<protein>
    <submittedName>
        <fullName evidence="1">Uncharacterized protein</fullName>
    </submittedName>
</protein>
<sequence length="189" mass="21216">MIQGNTFPISHRSPHQSTINIEVPGHESPYRVIIEIKGNGRLAHFPRLVRSSCLSFHRVRTNRNWLPLLPNPLLDPRNRKISVSLIHAPSLPRILDVIQIISSLREIQSALSAAALAIIPEISITLLKLPKLVRELVTTSLHYLGHLSPSLVDTLKLDLCYCQVNSVVVISLDSIPEDQFTLYLYGIKI</sequence>
<keyword evidence="2" id="KW-1185">Reference proteome</keyword>
<dbReference type="EMBL" id="QGKV02000297">
    <property type="protein sequence ID" value="KAF3610885.1"/>
    <property type="molecule type" value="Genomic_DNA"/>
</dbReference>
<proteinExistence type="predicted"/>
<organism evidence="1 2">
    <name type="scientific">Brassica cretica</name>
    <name type="common">Mustard</name>
    <dbReference type="NCBI Taxonomy" id="69181"/>
    <lineage>
        <taxon>Eukaryota</taxon>
        <taxon>Viridiplantae</taxon>
        <taxon>Streptophyta</taxon>
        <taxon>Embryophyta</taxon>
        <taxon>Tracheophyta</taxon>
        <taxon>Spermatophyta</taxon>
        <taxon>Magnoliopsida</taxon>
        <taxon>eudicotyledons</taxon>
        <taxon>Gunneridae</taxon>
        <taxon>Pentapetalae</taxon>
        <taxon>rosids</taxon>
        <taxon>malvids</taxon>
        <taxon>Brassicales</taxon>
        <taxon>Brassicaceae</taxon>
        <taxon>Brassiceae</taxon>
        <taxon>Brassica</taxon>
    </lineage>
</organism>
<comment type="caution">
    <text evidence="1">The sequence shown here is derived from an EMBL/GenBank/DDBJ whole genome shotgun (WGS) entry which is preliminary data.</text>
</comment>
<dbReference type="Proteomes" id="UP000266723">
    <property type="component" value="Unassembled WGS sequence"/>
</dbReference>
<gene>
    <name evidence="1" type="ORF">DY000_02049345</name>
</gene>
<name>A0ABQ7F637_BRACR</name>
<evidence type="ECO:0000313" key="1">
    <source>
        <dbReference type="EMBL" id="KAF3610885.1"/>
    </source>
</evidence>
<evidence type="ECO:0000313" key="2">
    <source>
        <dbReference type="Proteomes" id="UP000266723"/>
    </source>
</evidence>
<accession>A0ABQ7F637</accession>
<reference evidence="1 2" key="1">
    <citation type="journal article" date="2020" name="BMC Genomics">
        <title>Intraspecific diversification of the crop wild relative Brassica cretica Lam. using demographic model selection.</title>
        <authorList>
            <person name="Kioukis A."/>
            <person name="Michalopoulou V.A."/>
            <person name="Briers L."/>
            <person name="Pirintsos S."/>
            <person name="Studholme D.J."/>
            <person name="Pavlidis P."/>
            <person name="Sarris P.F."/>
        </authorList>
    </citation>
    <scope>NUCLEOTIDE SEQUENCE [LARGE SCALE GENOMIC DNA]</scope>
    <source>
        <strain evidence="2">cv. PFS-1207/04</strain>
    </source>
</reference>